<dbReference type="PRINTS" id="PR00080">
    <property type="entry name" value="SDRFAMILY"/>
</dbReference>
<sequence>MNAAGSEPVAVISGGTTGIGLATAFRLLKAGHRVAVFSHGEASVMAAGAALAEAFGPERSLARQVDLREPAAIGRFFAEVADVFGAAGILVCNAGISPKGPGGPVAVADLALEEWNDVLTVNLTGTMLCCRAVLPAMKEKGYGRVIFVGSLAGRTRPRIAGPSYVASKAALSGLSRILVSQYGPYGITSNVVAPGRILTPLTGSPESQTNVDALTRIPAGRLGDPDDVAAVIMFLASKDAGFVNGAIIDVNGGEFAPS</sequence>
<dbReference type="NCBIfam" id="NF009466">
    <property type="entry name" value="PRK12826.1-2"/>
    <property type="match status" value="1"/>
</dbReference>
<dbReference type="PRINTS" id="PR00081">
    <property type="entry name" value="GDHRDH"/>
</dbReference>
<dbReference type="Pfam" id="PF13561">
    <property type="entry name" value="adh_short_C2"/>
    <property type="match status" value="1"/>
</dbReference>
<dbReference type="GO" id="GO:0016616">
    <property type="term" value="F:oxidoreductase activity, acting on the CH-OH group of donors, NAD or NADP as acceptor"/>
    <property type="evidence" value="ECO:0007669"/>
    <property type="project" value="TreeGrafter"/>
</dbReference>
<evidence type="ECO:0000313" key="2">
    <source>
        <dbReference type="EMBL" id="SCB62259.1"/>
    </source>
</evidence>
<dbReference type="Gene3D" id="3.40.50.720">
    <property type="entry name" value="NAD(P)-binding Rossmann-like Domain"/>
    <property type="match status" value="1"/>
</dbReference>
<name>A0A1C3YD09_9HYPH</name>
<gene>
    <name evidence="2" type="ORF">GA0061105_1404</name>
</gene>
<dbReference type="InterPro" id="IPR036291">
    <property type="entry name" value="NAD(P)-bd_dom_sf"/>
</dbReference>
<evidence type="ECO:0000256" key="1">
    <source>
        <dbReference type="ARBA" id="ARBA00006484"/>
    </source>
</evidence>
<dbReference type="SUPFAM" id="SSF51735">
    <property type="entry name" value="NAD(P)-binding Rossmann-fold domains"/>
    <property type="match status" value="1"/>
</dbReference>
<dbReference type="PANTHER" id="PTHR42760">
    <property type="entry name" value="SHORT-CHAIN DEHYDROGENASES/REDUCTASES FAMILY MEMBER"/>
    <property type="match status" value="1"/>
</dbReference>
<proteinExistence type="inferred from homology"/>
<dbReference type="PANTHER" id="PTHR42760:SF40">
    <property type="entry name" value="3-OXOACYL-[ACYL-CARRIER-PROTEIN] REDUCTASE, CHLOROPLASTIC"/>
    <property type="match status" value="1"/>
</dbReference>
<dbReference type="GO" id="GO:0030497">
    <property type="term" value="P:fatty acid elongation"/>
    <property type="evidence" value="ECO:0007669"/>
    <property type="project" value="TreeGrafter"/>
</dbReference>
<dbReference type="STRING" id="1138170.GA0061105_1404"/>
<dbReference type="FunFam" id="3.40.50.720:FF:000084">
    <property type="entry name" value="Short-chain dehydrogenase reductase"/>
    <property type="match status" value="1"/>
</dbReference>
<dbReference type="CDD" id="cd05233">
    <property type="entry name" value="SDR_c"/>
    <property type="match status" value="1"/>
</dbReference>
<reference evidence="2 3" key="1">
    <citation type="submission" date="2016-08" db="EMBL/GenBank/DDBJ databases">
        <authorList>
            <person name="Seilhamer J.J."/>
        </authorList>
    </citation>
    <scope>NUCLEOTIDE SEQUENCE [LARGE SCALE GENOMIC DNA]</scope>
    <source>
        <strain evidence="2 3">HBR26</strain>
    </source>
</reference>
<dbReference type="Proteomes" id="UP000198723">
    <property type="component" value="Unassembled WGS sequence"/>
</dbReference>
<accession>A0A1C3YD09</accession>
<dbReference type="InterPro" id="IPR002347">
    <property type="entry name" value="SDR_fam"/>
</dbReference>
<evidence type="ECO:0000313" key="3">
    <source>
        <dbReference type="Proteomes" id="UP000198723"/>
    </source>
</evidence>
<dbReference type="AlphaFoldDB" id="A0A1C3YD09"/>
<dbReference type="RefSeq" id="WP_092755230.1">
    <property type="nucleotide sequence ID" value="NZ_FMAJ01000040.1"/>
</dbReference>
<dbReference type="EMBL" id="FMAJ01000040">
    <property type="protein sequence ID" value="SCB62259.1"/>
    <property type="molecule type" value="Genomic_DNA"/>
</dbReference>
<protein>
    <submittedName>
        <fullName evidence="2">3-oxoacyl-[acyl-carrier protein] reductase</fullName>
    </submittedName>
</protein>
<organism evidence="2 3">
    <name type="scientific">Rhizobium aethiopicum</name>
    <dbReference type="NCBI Taxonomy" id="1138170"/>
    <lineage>
        <taxon>Bacteria</taxon>
        <taxon>Pseudomonadati</taxon>
        <taxon>Pseudomonadota</taxon>
        <taxon>Alphaproteobacteria</taxon>
        <taxon>Hyphomicrobiales</taxon>
        <taxon>Rhizobiaceae</taxon>
        <taxon>Rhizobium/Agrobacterium group</taxon>
        <taxon>Rhizobium</taxon>
    </lineage>
</organism>
<comment type="similarity">
    <text evidence="1">Belongs to the short-chain dehydrogenases/reductases (SDR) family.</text>
</comment>